<dbReference type="PANTHER" id="PTHR46599:SF3">
    <property type="entry name" value="PIGGYBAC TRANSPOSABLE ELEMENT-DERIVED PROTEIN 4"/>
    <property type="match status" value="1"/>
</dbReference>
<name>A0A1B6K2A9_9HEMI</name>
<dbReference type="EMBL" id="GECU01002110">
    <property type="protein sequence ID" value="JAT05597.1"/>
    <property type="molecule type" value="Transcribed_RNA"/>
</dbReference>
<organism evidence="2">
    <name type="scientific">Homalodisca liturata</name>
    <dbReference type="NCBI Taxonomy" id="320908"/>
    <lineage>
        <taxon>Eukaryota</taxon>
        <taxon>Metazoa</taxon>
        <taxon>Ecdysozoa</taxon>
        <taxon>Arthropoda</taxon>
        <taxon>Hexapoda</taxon>
        <taxon>Insecta</taxon>
        <taxon>Pterygota</taxon>
        <taxon>Neoptera</taxon>
        <taxon>Paraneoptera</taxon>
        <taxon>Hemiptera</taxon>
        <taxon>Auchenorrhyncha</taxon>
        <taxon>Membracoidea</taxon>
        <taxon>Cicadellidae</taxon>
        <taxon>Cicadellinae</taxon>
        <taxon>Proconiini</taxon>
        <taxon>Homalodisca</taxon>
    </lineage>
</organism>
<dbReference type="AlphaFoldDB" id="A0A1B6K2A9"/>
<feature type="non-terminal residue" evidence="2">
    <location>
        <position position="1"/>
    </location>
</feature>
<reference evidence="2" key="1">
    <citation type="submission" date="2015-11" db="EMBL/GenBank/DDBJ databases">
        <title>De novo transcriptome assembly of four potential Pierce s Disease insect vectors from Arizona vineyards.</title>
        <authorList>
            <person name="Tassone E.E."/>
        </authorList>
    </citation>
    <scope>NUCLEOTIDE SEQUENCE</scope>
</reference>
<protein>
    <recommendedName>
        <fullName evidence="1">PiggyBac transposable element-derived protein domain-containing protein</fullName>
    </recommendedName>
</protein>
<dbReference type="PANTHER" id="PTHR46599">
    <property type="entry name" value="PIGGYBAC TRANSPOSABLE ELEMENT-DERIVED PROTEIN 4"/>
    <property type="match status" value="1"/>
</dbReference>
<sequence length="452" mass="52407">FEFTGREQINLQTNDPVEVFSSIFDDCLLDKIVHWTNKRAVVYRGNPLPKYSLLNKWVNVTKDELKKFLGLTMLMGNLGFPTLKHYWSNDPLYGHTIFGNTMSRNRYETILQCLCFYDSETDPTDGRMHKISQVLHHLLQNINDTYKPGKSLSLDEAMVLFRGRLSFRQYIKNKAHKYEVKLYELCTSDGFILNVIIYEGKGTLQHQGKGHTYEVVMKLMQNFLHKGHIVYLDNFYNSVELAEDLFKNQTNICGTLQAGRSGNPQEVIQANLKRGEFISRQKSEVTVMKWRDKRNVLSISTAHGPDMTDTTNKRGTVTKKPSMIVAYNKGMGGIDKSDQMLSYYSSPRKSLRWNMKIFFHLMDIALWNSAYIFSKLSGKMTYLSFRDVIIKHFIQMEQVQRPFRASSSGGHLPVKVQKRLRCKICRVEQQKRKDTFYACSVCKDKDNKLIGL</sequence>
<dbReference type="InterPro" id="IPR029526">
    <property type="entry name" value="PGBD"/>
</dbReference>
<gene>
    <name evidence="2" type="ORF">g.31392</name>
</gene>
<feature type="domain" description="PiggyBac transposable element-derived protein" evidence="1">
    <location>
        <begin position="15"/>
        <end position="369"/>
    </location>
</feature>
<proteinExistence type="predicted"/>
<evidence type="ECO:0000313" key="2">
    <source>
        <dbReference type="EMBL" id="JAT05597.1"/>
    </source>
</evidence>
<evidence type="ECO:0000259" key="1">
    <source>
        <dbReference type="Pfam" id="PF13843"/>
    </source>
</evidence>
<dbReference type="Pfam" id="PF13843">
    <property type="entry name" value="DDE_Tnp_1_7"/>
    <property type="match status" value="1"/>
</dbReference>
<accession>A0A1B6K2A9</accession>